<dbReference type="AlphaFoldDB" id="A0A6G1LAA7"/>
<proteinExistence type="predicted"/>
<dbReference type="Proteomes" id="UP000799436">
    <property type="component" value="Unassembled WGS sequence"/>
</dbReference>
<sequence length="297" mass="32563">MSAIVEEVDGQFPSPVNVLIATFDKFDTLDAIGPLEVFHWAQHEKHNEDSKAFNIAICGPESAVITSQGVKIGANMPYEEAMKNLAEYDVLVIPGGNTETILKTKAQPLTLIKAFAELQKRNPSRERTIYSICTGSLLLAETGILSGLAATTHPDFITKLEILCSNVAQRDMADRTDVMDHARFVVNNLRFELGENEDENPYIMTRKEYKAHQRRKSSGQKGSISLKMANSRRESVLKRANLRLGGMRVITASGVTSGIDGALYLVGALVSDDAADEAARKICHDWKKGIVVDGTDV</sequence>
<accession>A0A6G1LAA7</accession>
<dbReference type="InterPro" id="IPR002818">
    <property type="entry name" value="DJ-1/PfpI"/>
</dbReference>
<keyword evidence="2" id="KW-0808">Transferase</keyword>
<dbReference type="InterPro" id="IPR029062">
    <property type="entry name" value="Class_I_gatase-like"/>
</dbReference>
<keyword evidence="2" id="KW-0315">Glutamine amidotransferase</keyword>
<dbReference type="GO" id="GO:0016740">
    <property type="term" value="F:transferase activity"/>
    <property type="evidence" value="ECO:0007669"/>
    <property type="project" value="UniProtKB-KW"/>
</dbReference>
<dbReference type="SUPFAM" id="SSF52317">
    <property type="entry name" value="Class I glutamine amidotransferase-like"/>
    <property type="match status" value="1"/>
</dbReference>
<dbReference type="InterPro" id="IPR052158">
    <property type="entry name" value="INH-QAR"/>
</dbReference>
<evidence type="ECO:0000313" key="3">
    <source>
        <dbReference type="Proteomes" id="UP000799436"/>
    </source>
</evidence>
<dbReference type="Gene3D" id="3.40.50.880">
    <property type="match status" value="1"/>
</dbReference>
<protein>
    <submittedName>
        <fullName evidence="2">Class I glutamine amidotransferase-like protein</fullName>
    </submittedName>
</protein>
<dbReference type="PANTHER" id="PTHR43130">
    <property type="entry name" value="ARAC-FAMILY TRANSCRIPTIONAL REGULATOR"/>
    <property type="match status" value="1"/>
</dbReference>
<name>A0A6G1LAA7_9PEZI</name>
<dbReference type="OrthoDB" id="543156at2759"/>
<dbReference type="PANTHER" id="PTHR43130:SF3">
    <property type="entry name" value="HTH-TYPE TRANSCRIPTIONAL REGULATOR RV1931C"/>
    <property type="match status" value="1"/>
</dbReference>
<evidence type="ECO:0000259" key="1">
    <source>
        <dbReference type="Pfam" id="PF01965"/>
    </source>
</evidence>
<feature type="domain" description="DJ-1/PfpI" evidence="1">
    <location>
        <begin position="17"/>
        <end position="175"/>
    </location>
</feature>
<keyword evidence="3" id="KW-1185">Reference proteome</keyword>
<organism evidence="2 3">
    <name type="scientific">Teratosphaeria nubilosa</name>
    <dbReference type="NCBI Taxonomy" id="161662"/>
    <lineage>
        <taxon>Eukaryota</taxon>
        <taxon>Fungi</taxon>
        <taxon>Dikarya</taxon>
        <taxon>Ascomycota</taxon>
        <taxon>Pezizomycotina</taxon>
        <taxon>Dothideomycetes</taxon>
        <taxon>Dothideomycetidae</taxon>
        <taxon>Mycosphaerellales</taxon>
        <taxon>Teratosphaeriaceae</taxon>
        <taxon>Teratosphaeria</taxon>
    </lineage>
</organism>
<dbReference type="EMBL" id="ML995831">
    <property type="protein sequence ID" value="KAF2769785.1"/>
    <property type="molecule type" value="Genomic_DNA"/>
</dbReference>
<gene>
    <name evidence="2" type="ORF">EJ03DRAFT_271761</name>
</gene>
<reference evidence="2" key="1">
    <citation type="journal article" date="2020" name="Stud. Mycol.">
        <title>101 Dothideomycetes genomes: a test case for predicting lifestyles and emergence of pathogens.</title>
        <authorList>
            <person name="Haridas S."/>
            <person name="Albert R."/>
            <person name="Binder M."/>
            <person name="Bloem J."/>
            <person name="Labutti K."/>
            <person name="Salamov A."/>
            <person name="Andreopoulos B."/>
            <person name="Baker S."/>
            <person name="Barry K."/>
            <person name="Bills G."/>
            <person name="Bluhm B."/>
            <person name="Cannon C."/>
            <person name="Castanera R."/>
            <person name="Culley D."/>
            <person name="Daum C."/>
            <person name="Ezra D."/>
            <person name="Gonzalez J."/>
            <person name="Henrissat B."/>
            <person name="Kuo A."/>
            <person name="Liang C."/>
            <person name="Lipzen A."/>
            <person name="Lutzoni F."/>
            <person name="Magnuson J."/>
            <person name="Mondo S."/>
            <person name="Nolan M."/>
            <person name="Ohm R."/>
            <person name="Pangilinan J."/>
            <person name="Park H.-J."/>
            <person name="Ramirez L."/>
            <person name="Alfaro M."/>
            <person name="Sun H."/>
            <person name="Tritt A."/>
            <person name="Yoshinaga Y."/>
            <person name="Zwiers L.-H."/>
            <person name="Turgeon B."/>
            <person name="Goodwin S."/>
            <person name="Spatafora J."/>
            <person name="Crous P."/>
            <person name="Grigoriev I."/>
        </authorList>
    </citation>
    <scope>NUCLEOTIDE SEQUENCE</scope>
    <source>
        <strain evidence="2">CBS 116005</strain>
    </source>
</reference>
<dbReference type="Pfam" id="PF01965">
    <property type="entry name" value="DJ-1_PfpI"/>
    <property type="match status" value="1"/>
</dbReference>
<evidence type="ECO:0000313" key="2">
    <source>
        <dbReference type="EMBL" id="KAF2769785.1"/>
    </source>
</evidence>